<keyword evidence="3" id="KW-0472">Membrane</keyword>
<keyword evidence="1" id="KW-0677">Repeat</keyword>
<dbReference type="Pfam" id="PF01484">
    <property type="entry name" value="Col_cuticle_N"/>
    <property type="match status" value="1"/>
</dbReference>
<feature type="compositionally biased region" description="Low complexity" evidence="2">
    <location>
        <begin position="281"/>
        <end position="291"/>
    </location>
</feature>
<evidence type="ECO:0000256" key="1">
    <source>
        <dbReference type="ARBA" id="ARBA00022737"/>
    </source>
</evidence>
<feature type="domain" description="Nematode cuticle collagen N-terminal" evidence="4">
    <location>
        <begin position="90"/>
        <end position="142"/>
    </location>
</feature>
<evidence type="ECO:0000313" key="6">
    <source>
        <dbReference type="Proteomes" id="UP001303046"/>
    </source>
</evidence>
<dbReference type="SMART" id="SM01088">
    <property type="entry name" value="Col_cuticle_N"/>
    <property type="match status" value="1"/>
</dbReference>
<feature type="transmembrane region" description="Helical" evidence="3">
    <location>
        <begin position="91"/>
        <end position="114"/>
    </location>
</feature>
<organism evidence="5 6">
    <name type="scientific">Necator americanus</name>
    <name type="common">Human hookworm</name>
    <dbReference type="NCBI Taxonomy" id="51031"/>
    <lineage>
        <taxon>Eukaryota</taxon>
        <taxon>Metazoa</taxon>
        <taxon>Ecdysozoa</taxon>
        <taxon>Nematoda</taxon>
        <taxon>Chromadorea</taxon>
        <taxon>Rhabditida</taxon>
        <taxon>Rhabditina</taxon>
        <taxon>Rhabditomorpha</taxon>
        <taxon>Strongyloidea</taxon>
        <taxon>Ancylostomatidae</taxon>
        <taxon>Bunostominae</taxon>
        <taxon>Necator</taxon>
    </lineage>
</organism>
<dbReference type="InterPro" id="IPR002486">
    <property type="entry name" value="Col_cuticle_N"/>
</dbReference>
<dbReference type="Pfam" id="PF01391">
    <property type="entry name" value="Collagen"/>
    <property type="match status" value="1"/>
</dbReference>
<evidence type="ECO:0000259" key="4">
    <source>
        <dbReference type="SMART" id="SM01088"/>
    </source>
</evidence>
<feature type="region of interest" description="Disordered" evidence="2">
    <location>
        <begin position="220"/>
        <end position="388"/>
    </location>
</feature>
<gene>
    <name evidence="5" type="primary">Necator_chrII.g4429</name>
    <name evidence="5" type="ORF">RB195_016637</name>
</gene>
<name>A0ABR1C3Z4_NECAM</name>
<dbReference type="InterPro" id="IPR008160">
    <property type="entry name" value="Collagen"/>
</dbReference>
<feature type="compositionally biased region" description="Low complexity" evidence="2">
    <location>
        <begin position="224"/>
        <end position="253"/>
    </location>
</feature>
<feature type="compositionally biased region" description="Pro residues" evidence="2">
    <location>
        <begin position="327"/>
        <end position="343"/>
    </location>
</feature>
<keyword evidence="6" id="KW-1185">Reference proteome</keyword>
<proteinExistence type="predicted"/>
<reference evidence="5 6" key="1">
    <citation type="submission" date="2023-08" db="EMBL/GenBank/DDBJ databases">
        <title>A Necator americanus chromosomal reference genome.</title>
        <authorList>
            <person name="Ilik V."/>
            <person name="Petrzelkova K.J."/>
            <person name="Pardy F."/>
            <person name="Fuh T."/>
            <person name="Niatou-Singa F.S."/>
            <person name="Gouil Q."/>
            <person name="Baker L."/>
            <person name="Ritchie M.E."/>
            <person name="Jex A.R."/>
            <person name="Gazzola D."/>
            <person name="Li H."/>
            <person name="Toshio Fujiwara R."/>
            <person name="Zhan B."/>
            <person name="Aroian R.V."/>
            <person name="Pafco B."/>
            <person name="Schwarz E.M."/>
        </authorList>
    </citation>
    <scope>NUCLEOTIDE SEQUENCE [LARGE SCALE GENOMIC DNA]</scope>
    <source>
        <strain evidence="5 6">Aroian</strain>
        <tissue evidence="5">Whole animal</tissue>
    </source>
</reference>
<dbReference type="PANTHER" id="PTHR24637">
    <property type="entry name" value="COLLAGEN"/>
    <property type="match status" value="1"/>
</dbReference>
<feature type="compositionally biased region" description="Pro residues" evidence="2">
    <location>
        <begin position="293"/>
        <end position="303"/>
    </location>
</feature>
<feature type="compositionally biased region" description="Gly residues" evidence="2">
    <location>
        <begin position="373"/>
        <end position="388"/>
    </location>
</feature>
<keyword evidence="3" id="KW-0812">Transmembrane</keyword>
<evidence type="ECO:0000256" key="3">
    <source>
        <dbReference type="SAM" id="Phobius"/>
    </source>
</evidence>
<accession>A0ABR1C3Z4</accession>
<comment type="caution">
    <text evidence="5">The sequence shown here is derived from an EMBL/GenBank/DDBJ whole genome shotgun (WGS) entry which is preliminary data.</text>
</comment>
<evidence type="ECO:0000256" key="2">
    <source>
        <dbReference type="SAM" id="MobiDB-lite"/>
    </source>
</evidence>
<dbReference type="PANTHER" id="PTHR24637:SF319">
    <property type="entry name" value="NEMATODE CUTICLE COLLAGEN N-TERMINAL DOMAIN-CONTAINING PROTEIN"/>
    <property type="match status" value="1"/>
</dbReference>
<protein>
    <recommendedName>
        <fullName evidence="4">Nematode cuticle collagen N-terminal domain-containing protein</fullName>
    </recommendedName>
</protein>
<dbReference type="Proteomes" id="UP001303046">
    <property type="component" value="Unassembled WGS sequence"/>
</dbReference>
<evidence type="ECO:0000313" key="5">
    <source>
        <dbReference type="EMBL" id="KAK6732372.1"/>
    </source>
</evidence>
<keyword evidence="3" id="KW-1133">Transmembrane helix</keyword>
<dbReference type="EMBL" id="JAVFWL010000002">
    <property type="protein sequence ID" value="KAK6732372.1"/>
    <property type="molecule type" value="Genomic_DNA"/>
</dbReference>
<sequence length="536" mass="54285">MLNERSDKEQGSLFEPITALITADLISEANGYRNDHQRLPYPVHRYQFIANRSAEPVRCRYYKMMSKRRRSDTTMSDEKSKLAEAEGLKRLAFFGIAISTVATLTAIIAVPMLYNYMQHVQSSLQNEVDFCRHRTDGLWDEFHKFESMKGVDSRIKRHVWQQHFRVPARARGAGTYAQGGGGGAGAGGGGGGYAGGAVGGGGGGGGGCCSCGIGAAGPPGPPGADGNPGKDGNAGNPGQPGADASAGAGPTAADFCFDCPPGPAGPAGNAGPPGPPGAPGAPGNSPQSAGTGPPGPAGPPGPPGNDGAPGAPGNPGGPGQVVDVPGTPGPAGPPGPPGPPGPAGNPGAPGSSQPGPPGPAGDPGPDGAPGNPGAPGGPGDAGAPGSGGGCDHCPPPRTAPVHCLLIEIGCYGEFLPLNISIIRPNQLGSFGARIEQSLNEAVRNLSGIISVRNYGDRNVSAAAIRKCSTSFSTATSITIIKDESKKFLKEKVRFNDDFFFETSTFVLLLENNRKLCKTHQKMLASAAPCKIEGFER</sequence>